<feature type="compositionally biased region" description="Low complexity" evidence="2">
    <location>
        <begin position="256"/>
        <end position="276"/>
    </location>
</feature>
<feature type="domain" description="GDP/GTP exchange factor Sec2 N-terminal" evidence="3">
    <location>
        <begin position="21"/>
        <end position="159"/>
    </location>
</feature>
<organism evidence="4 5">
    <name type="scientific">Myriangium duriaei CBS 260.36</name>
    <dbReference type="NCBI Taxonomy" id="1168546"/>
    <lineage>
        <taxon>Eukaryota</taxon>
        <taxon>Fungi</taxon>
        <taxon>Dikarya</taxon>
        <taxon>Ascomycota</taxon>
        <taxon>Pezizomycotina</taxon>
        <taxon>Dothideomycetes</taxon>
        <taxon>Dothideomycetidae</taxon>
        <taxon>Myriangiales</taxon>
        <taxon>Myriangiaceae</taxon>
        <taxon>Myriangium</taxon>
    </lineage>
</organism>
<name>A0A9P4J8B2_9PEZI</name>
<dbReference type="Proteomes" id="UP000799439">
    <property type="component" value="Unassembled WGS sequence"/>
</dbReference>
<evidence type="ECO:0000256" key="1">
    <source>
        <dbReference type="ARBA" id="ARBA00023054"/>
    </source>
</evidence>
<feature type="compositionally biased region" description="Basic and acidic residues" evidence="2">
    <location>
        <begin position="157"/>
        <end position="167"/>
    </location>
</feature>
<evidence type="ECO:0000313" key="4">
    <source>
        <dbReference type="EMBL" id="KAF2155945.1"/>
    </source>
</evidence>
<keyword evidence="1" id="KW-0175">Coiled coil</keyword>
<feature type="compositionally biased region" description="Polar residues" evidence="2">
    <location>
        <begin position="168"/>
        <end position="185"/>
    </location>
</feature>
<gene>
    <name evidence="4" type="ORF">K461DRAFT_212379</name>
</gene>
<feature type="region of interest" description="Disordered" evidence="2">
    <location>
        <begin position="157"/>
        <end position="185"/>
    </location>
</feature>
<dbReference type="CDD" id="cd21044">
    <property type="entry name" value="Rab11BD_RAB3IP_like"/>
    <property type="match status" value="1"/>
</dbReference>
<feature type="compositionally biased region" description="Polar residues" evidence="2">
    <location>
        <begin position="278"/>
        <end position="294"/>
    </location>
</feature>
<protein>
    <submittedName>
        <fullName evidence="4">Sec2p-domain-containing protein</fullName>
    </submittedName>
</protein>
<dbReference type="PANTHER" id="PTHR14430">
    <property type="entry name" value="RABIN3-RELATED"/>
    <property type="match status" value="1"/>
</dbReference>
<dbReference type="GO" id="GO:0006887">
    <property type="term" value="P:exocytosis"/>
    <property type="evidence" value="ECO:0007669"/>
    <property type="project" value="TreeGrafter"/>
</dbReference>
<dbReference type="InterPro" id="IPR009449">
    <property type="entry name" value="Sec2_N"/>
</dbReference>
<feature type="non-terminal residue" evidence="4">
    <location>
        <position position="1"/>
    </location>
</feature>
<keyword evidence="5" id="KW-1185">Reference proteome</keyword>
<dbReference type="SUPFAM" id="SSF144284">
    <property type="entry name" value="Sec2 N-terminal region"/>
    <property type="match status" value="1"/>
</dbReference>
<dbReference type="InterPro" id="IPR040351">
    <property type="entry name" value="RAB3IL/RAB3IP/Sec2"/>
</dbReference>
<feature type="non-terminal residue" evidence="4">
    <location>
        <position position="450"/>
    </location>
</feature>
<dbReference type="Pfam" id="PF06428">
    <property type="entry name" value="Sec2p"/>
    <property type="match status" value="1"/>
</dbReference>
<comment type="caution">
    <text evidence="4">The sequence shown here is derived from an EMBL/GenBank/DDBJ whole genome shotgun (WGS) entry which is preliminary data.</text>
</comment>
<dbReference type="AlphaFoldDB" id="A0A9P4J8B2"/>
<dbReference type="PANTHER" id="PTHR14430:SF0">
    <property type="entry name" value="SEC2P DOMAIN-CONTAINING PROTEIN"/>
    <property type="match status" value="1"/>
</dbReference>
<feature type="region of interest" description="Disordered" evidence="2">
    <location>
        <begin position="247"/>
        <end position="299"/>
    </location>
</feature>
<reference evidence="4" key="1">
    <citation type="journal article" date="2020" name="Stud. Mycol.">
        <title>101 Dothideomycetes genomes: a test case for predicting lifestyles and emergence of pathogens.</title>
        <authorList>
            <person name="Haridas S."/>
            <person name="Albert R."/>
            <person name="Binder M."/>
            <person name="Bloem J."/>
            <person name="Labutti K."/>
            <person name="Salamov A."/>
            <person name="Andreopoulos B."/>
            <person name="Baker S."/>
            <person name="Barry K."/>
            <person name="Bills G."/>
            <person name="Bluhm B."/>
            <person name="Cannon C."/>
            <person name="Castanera R."/>
            <person name="Culley D."/>
            <person name="Daum C."/>
            <person name="Ezra D."/>
            <person name="Gonzalez J."/>
            <person name="Henrissat B."/>
            <person name="Kuo A."/>
            <person name="Liang C."/>
            <person name="Lipzen A."/>
            <person name="Lutzoni F."/>
            <person name="Magnuson J."/>
            <person name="Mondo S."/>
            <person name="Nolan M."/>
            <person name="Ohm R."/>
            <person name="Pangilinan J."/>
            <person name="Park H.-J."/>
            <person name="Ramirez L."/>
            <person name="Alfaro M."/>
            <person name="Sun H."/>
            <person name="Tritt A."/>
            <person name="Yoshinaga Y."/>
            <person name="Zwiers L.-H."/>
            <person name="Turgeon B."/>
            <person name="Goodwin S."/>
            <person name="Spatafora J."/>
            <person name="Crous P."/>
            <person name="Grigoriev I."/>
        </authorList>
    </citation>
    <scope>NUCLEOTIDE SEQUENCE</scope>
    <source>
        <strain evidence="4">CBS 260.36</strain>
    </source>
</reference>
<dbReference type="EMBL" id="ML996082">
    <property type="protein sequence ID" value="KAF2155945.1"/>
    <property type="molecule type" value="Genomic_DNA"/>
</dbReference>
<dbReference type="GO" id="GO:0005085">
    <property type="term" value="F:guanyl-nucleotide exchange factor activity"/>
    <property type="evidence" value="ECO:0007669"/>
    <property type="project" value="InterPro"/>
</dbReference>
<dbReference type="GO" id="GO:0051286">
    <property type="term" value="C:cell tip"/>
    <property type="evidence" value="ECO:0007669"/>
    <property type="project" value="TreeGrafter"/>
</dbReference>
<evidence type="ECO:0000256" key="2">
    <source>
        <dbReference type="SAM" id="MobiDB-lite"/>
    </source>
</evidence>
<dbReference type="OrthoDB" id="1748564at2759"/>
<dbReference type="GO" id="GO:0070319">
    <property type="term" value="C:Golgi to plasma membrane transport vesicle"/>
    <property type="evidence" value="ECO:0007669"/>
    <property type="project" value="TreeGrafter"/>
</dbReference>
<dbReference type="Pfam" id="PF25555">
    <property type="entry name" value="RAB3A-like_C"/>
    <property type="match status" value="1"/>
</dbReference>
<proteinExistence type="predicted"/>
<evidence type="ECO:0000259" key="3">
    <source>
        <dbReference type="Pfam" id="PF06428"/>
    </source>
</evidence>
<accession>A0A9P4J8B2</accession>
<sequence length="450" mass="50227">DLSGEVAMLSTKLINAINHSTSLDDSLQQVHIELKAARHRIEELERDKASHTKDVADGVLLKKVEVDSNIQQLRSELDQARREREASDKAKKQMEIELESLTASLFEQANTMVADARRENEAAEKRNAQLRAQLADTEVLLASQQEQLQDLKTVMEKMSSERDETETATHLSTAPSTPATDSNKMSRMLESFPLSPGMNAEVQPDHPLRFSHLLTPVIRTDLQSYNDFADLLKTSRAINQITHNRSSSGNIAFNRSPTAVSSNPAASSSSPHLPGSFHTPSTPSMSSPRDAQSSPLPPLKDSKFFKRCLTEDIEPTLRLDLAPGLSWLARRTVLTSITAGALVIEPFASTSKLYGPVYACALCGEDRRQEIYARRHRFRTSEDPSAQRHPLCEYCLNRLRATCDFAAFLRMCRDGTWKAANDEEIKAGWDEAVRLRERMFWSRIGGGVVP</sequence>
<dbReference type="Gene3D" id="6.10.140.910">
    <property type="match status" value="1"/>
</dbReference>
<evidence type="ECO:0000313" key="5">
    <source>
        <dbReference type="Proteomes" id="UP000799439"/>
    </source>
</evidence>